<evidence type="ECO:0000313" key="1">
    <source>
        <dbReference type="EMBL" id="CAI9950818.1"/>
    </source>
</evidence>
<protein>
    <submittedName>
        <fullName evidence="3">Hypothetical_protein</fullName>
    </submittedName>
</protein>
<dbReference type="EMBL" id="CATOUU010000818">
    <property type="protein sequence ID" value="CAI9950818.1"/>
    <property type="molecule type" value="Genomic_DNA"/>
</dbReference>
<evidence type="ECO:0000313" key="3">
    <source>
        <dbReference type="EMBL" id="CAL5999918.1"/>
    </source>
</evidence>
<keyword evidence="5" id="KW-1185">Reference proteome</keyword>
<organism evidence="2">
    <name type="scientific">Hexamita inflata</name>
    <dbReference type="NCBI Taxonomy" id="28002"/>
    <lineage>
        <taxon>Eukaryota</taxon>
        <taxon>Metamonada</taxon>
        <taxon>Diplomonadida</taxon>
        <taxon>Hexamitidae</taxon>
        <taxon>Hexamitinae</taxon>
        <taxon>Hexamita</taxon>
    </lineage>
</organism>
<dbReference type="Proteomes" id="UP001642409">
    <property type="component" value="Unassembled WGS sequence"/>
</dbReference>
<evidence type="ECO:0000313" key="4">
    <source>
        <dbReference type="EMBL" id="CAL6063992.1"/>
    </source>
</evidence>
<reference evidence="2" key="1">
    <citation type="submission" date="2023-06" db="EMBL/GenBank/DDBJ databases">
        <authorList>
            <person name="Kurt Z."/>
        </authorList>
    </citation>
    <scope>NUCLEOTIDE SEQUENCE</scope>
</reference>
<dbReference type="EMBL" id="CAXDID020000248">
    <property type="protein sequence ID" value="CAL6063992.1"/>
    <property type="molecule type" value="Genomic_DNA"/>
</dbReference>
<evidence type="ECO:0000313" key="5">
    <source>
        <dbReference type="Proteomes" id="UP001642409"/>
    </source>
</evidence>
<proteinExistence type="predicted"/>
<dbReference type="EMBL" id="CAXDID020000040">
    <property type="protein sequence ID" value="CAL5999918.1"/>
    <property type="molecule type" value="Genomic_DNA"/>
</dbReference>
<gene>
    <name evidence="3" type="ORF">HINF_LOCUS16449</name>
    <name evidence="1" type="ORF">HINF_LOCUS38463</name>
    <name evidence="4" type="ORF">HINF_LOCUS51140</name>
    <name evidence="2" type="ORF">HINF_LOCUS57530</name>
</gene>
<sequence>MTDQLLRDIGRSDKAQTKPPMFMISGNDSSFKLQLAAKLVGCERPLEFDAVNGITILGSEIAQIMVLGSATSFIQSSQNLLSQTIQRAIIIIQLQNPTQTIQVLKMWLQQLKNTPVTIVISDYENLKKLDPQSLKICFNLIRQLASFFQTQLITLFENAHMSDCVSAIRGQAKENRIDEKGNKFFIAAPEPKNEAEYKKFNDMFQQHVQQNVKAVPIITDLKSYYQYVENKSKCGAE</sequence>
<evidence type="ECO:0000313" key="2">
    <source>
        <dbReference type="EMBL" id="CAI9969885.1"/>
    </source>
</evidence>
<dbReference type="AlphaFoldDB" id="A0AA86R3P0"/>
<accession>A0AA86R3P0</accession>
<dbReference type="EMBL" id="CATOUU010001064">
    <property type="protein sequence ID" value="CAI9969885.1"/>
    <property type="molecule type" value="Genomic_DNA"/>
</dbReference>
<comment type="caution">
    <text evidence="2">The sequence shown here is derived from an EMBL/GenBank/DDBJ whole genome shotgun (WGS) entry which is preliminary data.</text>
</comment>
<name>A0AA86R3P0_9EUKA</name>
<reference evidence="3 5" key="2">
    <citation type="submission" date="2024-07" db="EMBL/GenBank/DDBJ databases">
        <authorList>
            <person name="Akdeniz Z."/>
        </authorList>
    </citation>
    <scope>NUCLEOTIDE SEQUENCE [LARGE SCALE GENOMIC DNA]</scope>
</reference>